<evidence type="ECO:0000256" key="2">
    <source>
        <dbReference type="RuleBase" id="RU000363"/>
    </source>
</evidence>
<dbReference type="InterPro" id="IPR057326">
    <property type="entry name" value="KR_dom"/>
</dbReference>
<feature type="domain" description="Ketoreductase" evidence="3">
    <location>
        <begin position="7"/>
        <end position="201"/>
    </location>
</feature>
<dbReference type="GO" id="GO:0005739">
    <property type="term" value="C:mitochondrion"/>
    <property type="evidence" value="ECO:0007669"/>
    <property type="project" value="TreeGrafter"/>
</dbReference>
<dbReference type="SUPFAM" id="SSF51735">
    <property type="entry name" value="NAD(P)-binding Rossmann-fold domains"/>
    <property type="match status" value="1"/>
</dbReference>
<dbReference type="Gene3D" id="3.40.50.720">
    <property type="entry name" value="NAD(P)-binding Rossmann-like Domain"/>
    <property type="match status" value="1"/>
</dbReference>
<proteinExistence type="evidence at transcript level"/>
<dbReference type="PROSITE" id="PS00061">
    <property type="entry name" value="ADH_SHORT"/>
    <property type="match status" value="1"/>
</dbReference>
<dbReference type="PANTHER" id="PTHR43658">
    <property type="entry name" value="SHORT-CHAIN DEHYDROGENASE/REDUCTASE"/>
    <property type="match status" value="1"/>
</dbReference>
<accession>A0A6F9DE36</accession>
<dbReference type="Pfam" id="PF00106">
    <property type="entry name" value="adh_short"/>
    <property type="match status" value="1"/>
</dbReference>
<evidence type="ECO:0000313" key="4">
    <source>
        <dbReference type="EMBL" id="CAB3254170.1"/>
    </source>
</evidence>
<protein>
    <submittedName>
        <fullName evidence="4">3-hydroxyacyl-CoA dehydrogenase type-2-like</fullName>
    </submittedName>
</protein>
<gene>
    <name evidence="4" type="primary">Hsd17b10-003</name>
</gene>
<dbReference type="InterPro" id="IPR036291">
    <property type="entry name" value="NAD(P)-bd_dom_sf"/>
</dbReference>
<reference evidence="4" key="1">
    <citation type="submission" date="2020-04" db="EMBL/GenBank/DDBJ databases">
        <authorList>
            <person name="Neveu A P."/>
        </authorList>
    </citation>
    <scope>NUCLEOTIDE SEQUENCE</scope>
    <source>
        <tissue evidence="4">Whole embryo</tissue>
    </source>
</reference>
<dbReference type="InterPro" id="IPR020904">
    <property type="entry name" value="Sc_DH/Rdtase_CS"/>
</dbReference>
<dbReference type="PRINTS" id="PR00080">
    <property type="entry name" value="SDRFAMILY"/>
</dbReference>
<name>A0A6F9DE36_9ASCI</name>
<dbReference type="GO" id="GO:0008209">
    <property type="term" value="P:androgen metabolic process"/>
    <property type="evidence" value="ECO:0007669"/>
    <property type="project" value="TreeGrafter"/>
</dbReference>
<dbReference type="PANTHER" id="PTHR43658:SF8">
    <property type="entry name" value="17-BETA-HYDROXYSTEROID DEHYDROGENASE 14-RELATED"/>
    <property type="match status" value="1"/>
</dbReference>
<keyword evidence="1" id="KW-0560">Oxidoreductase</keyword>
<dbReference type="PRINTS" id="PR00081">
    <property type="entry name" value="GDHRDH"/>
</dbReference>
<sequence length="270" mass="28708">MIELKGKVALVTGGASGLGKATVQRLINNGCRVAILDLPGSAGEKVATQIGLHVCMFCPCDVTSVKDVENAMDQIITHWGQLDIAVNCAGFAFAKRTYNAKSGRPHSLETFQHCVNVHLLGTFNVCRLAAKEMAKNKHGPSGERGVIINTSSVMALDGQLGLVAYCSAKGGIASMTLPMARDLAQCGIRVVTIAAGYFDTPMTSHLTSSQSTEALQGIAFPYRPGHPDEFAHMVQVIAENQMLNACVIRLDAGQRVHPPEKALRPVGSKL</sequence>
<evidence type="ECO:0000259" key="3">
    <source>
        <dbReference type="SMART" id="SM00822"/>
    </source>
</evidence>
<dbReference type="GO" id="GO:0008210">
    <property type="term" value="P:estrogen metabolic process"/>
    <property type="evidence" value="ECO:0007669"/>
    <property type="project" value="TreeGrafter"/>
</dbReference>
<evidence type="ECO:0000256" key="1">
    <source>
        <dbReference type="ARBA" id="ARBA00023002"/>
    </source>
</evidence>
<comment type="similarity">
    <text evidence="2">Belongs to the short-chain dehydrogenases/reductases (SDR) family.</text>
</comment>
<dbReference type="GO" id="GO:0004303">
    <property type="term" value="F:estradiol 17-beta-dehydrogenase [NAD(P)+] activity"/>
    <property type="evidence" value="ECO:0007669"/>
    <property type="project" value="TreeGrafter"/>
</dbReference>
<dbReference type="SMART" id="SM00822">
    <property type="entry name" value="PKS_KR"/>
    <property type="match status" value="1"/>
</dbReference>
<dbReference type="EMBL" id="LR785845">
    <property type="protein sequence ID" value="CAB3254170.1"/>
    <property type="molecule type" value="mRNA"/>
</dbReference>
<organism evidence="4">
    <name type="scientific">Phallusia mammillata</name>
    <dbReference type="NCBI Taxonomy" id="59560"/>
    <lineage>
        <taxon>Eukaryota</taxon>
        <taxon>Metazoa</taxon>
        <taxon>Chordata</taxon>
        <taxon>Tunicata</taxon>
        <taxon>Ascidiacea</taxon>
        <taxon>Phlebobranchia</taxon>
        <taxon>Ascidiidae</taxon>
        <taxon>Phallusia</taxon>
    </lineage>
</organism>
<dbReference type="AlphaFoldDB" id="A0A6F9DE36"/>
<dbReference type="GO" id="GO:0006631">
    <property type="term" value="P:fatty acid metabolic process"/>
    <property type="evidence" value="ECO:0007669"/>
    <property type="project" value="TreeGrafter"/>
</dbReference>
<dbReference type="InterPro" id="IPR002347">
    <property type="entry name" value="SDR_fam"/>
</dbReference>